<comment type="caution">
    <text evidence="1">The sequence shown here is derived from an EMBL/GenBank/DDBJ whole genome shotgun (WGS) entry which is preliminary data.</text>
</comment>
<reference evidence="2" key="1">
    <citation type="submission" date="2016-06" db="EMBL/GenBank/DDBJ databases">
        <title>Parallel loss of symbiosis genes in relatives of nitrogen-fixing non-legume Parasponia.</title>
        <authorList>
            <person name="Van Velzen R."/>
            <person name="Holmer R."/>
            <person name="Bu F."/>
            <person name="Rutten L."/>
            <person name="Van Zeijl A."/>
            <person name="Liu W."/>
            <person name="Santuari L."/>
            <person name="Cao Q."/>
            <person name="Sharma T."/>
            <person name="Shen D."/>
            <person name="Roswanjaya Y."/>
            <person name="Wardhani T."/>
            <person name="Kalhor M.S."/>
            <person name="Jansen J."/>
            <person name="Van den Hoogen J."/>
            <person name="Gungor B."/>
            <person name="Hartog M."/>
            <person name="Hontelez J."/>
            <person name="Verver J."/>
            <person name="Yang W.-C."/>
            <person name="Schijlen E."/>
            <person name="Repin R."/>
            <person name="Schilthuizen M."/>
            <person name="Schranz E."/>
            <person name="Heidstra R."/>
            <person name="Miyata K."/>
            <person name="Fedorova E."/>
            <person name="Kohlen W."/>
            <person name="Bisseling T."/>
            <person name="Smit S."/>
            <person name="Geurts R."/>
        </authorList>
    </citation>
    <scope>NUCLEOTIDE SEQUENCE [LARGE SCALE GENOMIC DNA]</scope>
    <source>
        <strain evidence="2">cv. WU1-14</strain>
    </source>
</reference>
<sequence length="40" mass="5065">MWHSVFSSRKTYEIYIKPRYILDQIFYVHIPLEHPMKFCF</sequence>
<evidence type="ECO:0000313" key="1">
    <source>
        <dbReference type="EMBL" id="PON77313.1"/>
    </source>
</evidence>
<dbReference type="OrthoDB" id="10533315at2759"/>
<keyword evidence="2" id="KW-1185">Reference proteome</keyword>
<proteinExistence type="predicted"/>
<dbReference type="AlphaFoldDB" id="A0A2P5DVI4"/>
<dbReference type="Proteomes" id="UP000237105">
    <property type="component" value="Unassembled WGS sequence"/>
</dbReference>
<accession>A0A2P5DVI4</accession>
<gene>
    <name evidence="1" type="ORF">PanWU01x14_029320</name>
</gene>
<organism evidence="1 2">
    <name type="scientific">Parasponia andersonii</name>
    <name type="common">Sponia andersonii</name>
    <dbReference type="NCBI Taxonomy" id="3476"/>
    <lineage>
        <taxon>Eukaryota</taxon>
        <taxon>Viridiplantae</taxon>
        <taxon>Streptophyta</taxon>
        <taxon>Embryophyta</taxon>
        <taxon>Tracheophyta</taxon>
        <taxon>Spermatophyta</taxon>
        <taxon>Magnoliopsida</taxon>
        <taxon>eudicotyledons</taxon>
        <taxon>Gunneridae</taxon>
        <taxon>Pentapetalae</taxon>
        <taxon>rosids</taxon>
        <taxon>fabids</taxon>
        <taxon>Rosales</taxon>
        <taxon>Cannabaceae</taxon>
        <taxon>Parasponia</taxon>
    </lineage>
</organism>
<name>A0A2P5DVI4_PARAD</name>
<dbReference type="EMBL" id="JXTB01000014">
    <property type="protein sequence ID" value="PON77313.1"/>
    <property type="molecule type" value="Genomic_DNA"/>
</dbReference>
<protein>
    <submittedName>
        <fullName evidence="1">Uncharacterized protein</fullName>
    </submittedName>
</protein>
<evidence type="ECO:0000313" key="2">
    <source>
        <dbReference type="Proteomes" id="UP000237105"/>
    </source>
</evidence>